<evidence type="ECO:0008006" key="3">
    <source>
        <dbReference type="Google" id="ProtNLM"/>
    </source>
</evidence>
<keyword evidence="2" id="KW-1185">Reference proteome</keyword>
<evidence type="ECO:0000313" key="1">
    <source>
        <dbReference type="EMBL" id="RAU23458.1"/>
    </source>
</evidence>
<sequence length="159" mass="17784">MTSTDRNADWVEWCRAQAAMLRRLSVAACPAGFDPQALAQEIEDGATVKVDQAAGWMFRALLALVKLAAYDDRGQLQRLDFAQSQLALVWRSGFRRHLNLDDIWQQVREAAGQLRPTAIELPRSCPVLMEDMAPGDEVAFDVRTMEAKLLRAGLNRRSG</sequence>
<evidence type="ECO:0000313" key="2">
    <source>
        <dbReference type="Proteomes" id="UP000251075"/>
    </source>
</evidence>
<accession>A0A364P276</accession>
<dbReference type="Gene3D" id="1.20.1220.20">
    <property type="entry name" value="Uncharcterised protein PF01724"/>
    <property type="match status" value="1"/>
</dbReference>
<dbReference type="EMBL" id="PGTO01000002">
    <property type="protein sequence ID" value="RAU23458.1"/>
    <property type="molecule type" value="Genomic_DNA"/>
</dbReference>
<proteinExistence type="predicted"/>
<protein>
    <recommendedName>
        <fullName evidence="3">DUF29 domain-containing protein</fullName>
    </recommendedName>
</protein>
<dbReference type="AlphaFoldDB" id="A0A364P276"/>
<reference evidence="1 2" key="1">
    <citation type="submission" date="2017-11" db="EMBL/GenBank/DDBJ databases">
        <title>Draft genome sequence of magnetotactic bacterium Magnetospirillum kuznetsovii LBB-42.</title>
        <authorList>
            <person name="Grouzdev D.S."/>
            <person name="Rysina M.S."/>
            <person name="Baslerov R.V."/>
            <person name="Koziaeva V."/>
        </authorList>
    </citation>
    <scope>NUCLEOTIDE SEQUENCE [LARGE SCALE GENOMIC DNA]</scope>
    <source>
        <strain evidence="1 2">LBB-42</strain>
    </source>
</reference>
<gene>
    <name evidence="1" type="ORF">CU669_04880</name>
</gene>
<dbReference type="OrthoDB" id="425753at2"/>
<name>A0A364P276_9PROT</name>
<dbReference type="RefSeq" id="WP_112142657.1">
    <property type="nucleotide sequence ID" value="NZ_PGTO01000002.1"/>
</dbReference>
<comment type="caution">
    <text evidence="1">The sequence shown here is derived from an EMBL/GenBank/DDBJ whole genome shotgun (WGS) entry which is preliminary data.</text>
</comment>
<dbReference type="Proteomes" id="UP000251075">
    <property type="component" value="Unassembled WGS sequence"/>
</dbReference>
<organism evidence="1 2">
    <name type="scientific">Paramagnetospirillum kuznetsovii</name>
    <dbReference type="NCBI Taxonomy" id="2053833"/>
    <lineage>
        <taxon>Bacteria</taxon>
        <taxon>Pseudomonadati</taxon>
        <taxon>Pseudomonadota</taxon>
        <taxon>Alphaproteobacteria</taxon>
        <taxon>Rhodospirillales</taxon>
        <taxon>Magnetospirillaceae</taxon>
        <taxon>Paramagnetospirillum</taxon>
    </lineage>
</organism>